<feature type="domain" description="Tyr recombinase" evidence="5">
    <location>
        <begin position="475"/>
        <end position="675"/>
    </location>
</feature>
<sequence>MGRIAYLTKRGAVWWYRRRHPVIVIQSSQNNQISVSCCDNGTSLQARGHMAVSLRTRSKREARILGAFISADFERAWAMIEAVMNEHEFDTDMMDAIAMTMAKHFRSLIEKIAHGPASSFPDGVKQRAYRILEQDLRKALGVEGKVIVADAQPTPQVEENPPAEAMCQAERDALAYLEDHDEDYWEKCGELFHPDYEPEYPRLAHIGESARTNDDYYADYVVSDFGLHTHVFRATLSEYLAACERLSLDPSDANADFPLALKEAMDAAHKIGMVPTPEAKPSPTLARPKNSTQKFADFADKYLALRCQGFTLTREDETADAATGRNFERTSLRNWQSSVRLFVEIVGDLPLCDIGKEEVIEFNDWIQRLPKNFGKSSKDKRTARQFIEDADEHDTIGINALIEKLRREGKPPGEIEEASAAARVVRLSATTMKRHQQALHAILAYAHESGAIDGNPFKGRTLTTSEIKRRKRSERRVERIGWGEDIYALLGSEIFQNPLTEQDEPLFWCPLIGVYAGLRLEEILQLRVNDFFSDAGIMAVRVQNEIGSQEVKSDNGFRSVPLHRALIDIGLPELVALRRQQGLSRLFPHIERSKSKGTLSAIMSKRFGYYTESRGIKKPGLDFHALRTEFHVRLARAKVPDHVRKGLMGHEQTDVTHKNYYRLGETIEALKEYVDLNDINHYGVRSPFGKTYHRAAPHLRVVNSANG</sequence>
<dbReference type="GO" id="GO:0003677">
    <property type="term" value="F:DNA binding"/>
    <property type="evidence" value="ECO:0007669"/>
    <property type="project" value="UniProtKB-KW"/>
</dbReference>
<dbReference type="GO" id="GO:0006310">
    <property type="term" value="P:DNA recombination"/>
    <property type="evidence" value="ECO:0007669"/>
    <property type="project" value="UniProtKB-KW"/>
</dbReference>
<evidence type="ECO:0000313" key="7">
    <source>
        <dbReference type="Proteomes" id="UP000248012"/>
    </source>
</evidence>
<evidence type="ECO:0000256" key="3">
    <source>
        <dbReference type="ARBA" id="ARBA00023125"/>
    </source>
</evidence>
<gene>
    <name evidence="6" type="ORF">DI396_04020</name>
</gene>
<evidence type="ECO:0000256" key="4">
    <source>
        <dbReference type="ARBA" id="ARBA00023172"/>
    </source>
</evidence>
<dbReference type="Gene3D" id="1.10.150.130">
    <property type="match status" value="1"/>
</dbReference>
<comment type="caution">
    <text evidence="6">The sequence shown here is derived from an EMBL/GenBank/DDBJ whole genome shotgun (WGS) entry which is preliminary data.</text>
</comment>
<dbReference type="PANTHER" id="PTHR30349">
    <property type="entry name" value="PHAGE INTEGRASE-RELATED"/>
    <property type="match status" value="1"/>
</dbReference>
<keyword evidence="7" id="KW-1185">Reference proteome</keyword>
<dbReference type="AlphaFoldDB" id="A0A2V4MN75"/>
<dbReference type="Proteomes" id="UP000248012">
    <property type="component" value="Unassembled WGS sequence"/>
</dbReference>
<dbReference type="PROSITE" id="PS51898">
    <property type="entry name" value="TYR_RECOMBINASE"/>
    <property type="match status" value="1"/>
</dbReference>
<dbReference type="Gene3D" id="1.10.443.10">
    <property type="entry name" value="Intergrase catalytic core"/>
    <property type="match status" value="1"/>
</dbReference>
<reference evidence="6 7" key="1">
    <citation type="submission" date="2018-05" db="EMBL/GenBank/DDBJ databases">
        <title>Oceanovita maritima gen. nov., sp. nov., a marine bacterium in the family Rhodobacteraceae isolated from surface seawater of Lundu port Xiamen, China.</title>
        <authorList>
            <person name="Hetharua B.H."/>
            <person name="Min D."/>
            <person name="Liao H."/>
            <person name="Tian Y."/>
        </authorList>
    </citation>
    <scope>NUCLEOTIDE SEQUENCE [LARGE SCALE GENOMIC DNA]</scope>
    <source>
        <strain evidence="6 7">FSX-11</strain>
    </source>
</reference>
<dbReference type="GO" id="GO:0015074">
    <property type="term" value="P:DNA integration"/>
    <property type="evidence" value="ECO:0007669"/>
    <property type="project" value="UniProtKB-KW"/>
</dbReference>
<keyword evidence="4" id="KW-0233">DNA recombination</keyword>
<evidence type="ECO:0000313" key="6">
    <source>
        <dbReference type="EMBL" id="PYC48185.1"/>
    </source>
</evidence>
<accession>A0A2V4MN75</accession>
<evidence type="ECO:0000256" key="2">
    <source>
        <dbReference type="ARBA" id="ARBA00022908"/>
    </source>
</evidence>
<name>A0A2V4MN75_9RHOB</name>
<protein>
    <recommendedName>
        <fullName evidence="5">Tyr recombinase domain-containing protein</fullName>
    </recommendedName>
</protein>
<evidence type="ECO:0000259" key="5">
    <source>
        <dbReference type="PROSITE" id="PS51898"/>
    </source>
</evidence>
<dbReference type="RefSeq" id="WP_110794920.1">
    <property type="nucleotide sequence ID" value="NZ_KZ826482.1"/>
</dbReference>
<proteinExistence type="inferred from homology"/>
<dbReference type="InterPro" id="IPR050090">
    <property type="entry name" value="Tyrosine_recombinase_XerCD"/>
</dbReference>
<dbReference type="SUPFAM" id="SSF56349">
    <property type="entry name" value="DNA breaking-rejoining enzymes"/>
    <property type="match status" value="1"/>
</dbReference>
<dbReference type="OrthoDB" id="7222937at2"/>
<dbReference type="Pfam" id="PF00589">
    <property type="entry name" value="Phage_integrase"/>
    <property type="match status" value="1"/>
</dbReference>
<dbReference type="PANTHER" id="PTHR30349:SF64">
    <property type="entry name" value="PROPHAGE INTEGRASE INTD-RELATED"/>
    <property type="match status" value="1"/>
</dbReference>
<comment type="similarity">
    <text evidence="1">Belongs to the 'phage' integrase family.</text>
</comment>
<dbReference type="InterPro" id="IPR010998">
    <property type="entry name" value="Integrase_recombinase_N"/>
</dbReference>
<dbReference type="InterPro" id="IPR011010">
    <property type="entry name" value="DNA_brk_join_enz"/>
</dbReference>
<keyword evidence="3" id="KW-0238">DNA-binding</keyword>
<evidence type="ECO:0000256" key="1">
    <source>
        <dbReference type="ARBA" id="ARBA00008857"/>
    </source>
</evidence>
<dbReference type="InterPro" id="IPR002104">
    <property type="entry name" value="Integrase_catalytic"/>
</dbReference>
<dbReference type="CDD" id="cd01184">
    <property type="entry name" value="INT_C_like_1"/>
    <property type="match status" value="1"/>
</dbReference>
<keyword evidence="2" id="KW-0229">DNA integration</keyword>
<organism evidence="6 7">
    <name type="scientific">Litorivita pollutaquae</name>
    <dbReference type="NCBI Taxonomy" id="2200892"/>
    <lineage>
        <taxon>Bacteria</taxon>
        <taxon>Pseudomonadati</taxon>
        <taxon>Pseudomonadota</taxon>
        <taxon>Alphaproteobacteria</taxon>
        <taxon>Rhodobacterales</taxon>
        <taxon>Paracoccaceae</taxon>
        <taxon>Litorivita</taxon>
    </lineage>
</organism>
<dbReference type="EMBL" id="QFVT01000003">
    <property type="protein sequence ID" value="PYC48185.1"/>
    <property type="molecule type" value="Genomic_DNA"/>
</dbReference>
<dbReference type="InterPro" id="IPR013762">
    <property type="entry name" value="Integrase-like_cat_sf"/>
</dbReference>